<dbReference type="AlphaFoldDB" id="A0A7S1LUC2"/>
<protein>
    <submittedName>
        <fullName evidence="4">Uncharacterized protein</fullName>
    </submittedName>
</protein>
<evidence type="ECO:0000256" key="3">
    <source>
        <dbReference type="SAM" id="SignalP"/>
    </source>
</evidence>
<keyword evidence="2" id="KW-0812">Transmembrane</keyword>
<feature type="region of interest" description="Disordered" evidence="1">
    <location>
        <begin position="256"/>
        <end position="320"/>
    </location>
</feature>
<gene>
    <name evidence="4" type="ORF">NDES1114_LOCUS13459</name>
</gene>
<feature type="transmembrane region" description="Helical" evidence="2">
    <location>
        <begin position="179"/>
        <end position="205"/>
    </location>
</feature>
<reference evidence="4" key="1">
    <citation type="submission" date="2021-01" db="EMBL/GenBank/DDBJ databases">
        <authorList>
            <person name="Corre E."/>
            <person name="Pelletier E."/>
            <person name="Niang G."/>
            <person name="Scheremetjew M."/>
            <person name="Finn R."/>
            <person name="Kale V."/>
            <person name="Holt S."/>
            <person name="Cochrane G."/>
            <person name="Meng A."/>
            <person name="Brown T."/>
            <person name="Cohen L."/>
        </authorList>
    </citation>
    <scope>NUCLEOTIDE SEQUENCE</scope>
    <source>
        <strain evidence="4">CCAP 1951/1</strain>
    </source>
</reference>
<name>A0A7S1LUC2_NEODS</name>
<keyword evidence="2" id="KW-1133">Transmembrane helix</keyword>
<accession>A0A7S1LUC2</accession>
<sequence>MSCLRLILLLHCAVVIVARTSAIVWAHESGAACPNAPTSFHSDVVGNGSNTTAVSFAVQFTNATVTRTAGVWARIADSACIPHQALVIESIATTTALASIDCRRVPTSTTDGTNVDSSSCDARGRARFLEFLADHGGLVDIGVEAIVPPPSPTGDVPSTFAAERDDTDAKAAPPNDRTVVYVLLALVGGVALIVAAGLVAGYVAVRRRNRRQTNTQPPPRLELDAISAADESATSDTIAGPVVVDLSAIKGSESSSAAPHFTFAPGDHVFDNSENDDNDDGSDNKETPAVSLQPTPALAQIRADPSPAQATDIFGFRSAP</sequence>
<evidence type="ECO:0000256" key="2">
    <source>
        <dbReference type="SAM" id="Phobius"/>
    </source>
</evidence>
<organism evidence="4">
    <name type="scientific">Neobodo designis</name>
    <name type="common">Flagellated protozoan</name>
    <name type="synonym">Bodo designis</name>
    <dbReference type="NCBI Taxonomy" id="312471"/>
    <lineage>
        <taxon>Eukaryota</taxon>
        <taxon>Discoba</taxon>
        <taxon>Euglenozoa</taxon>
        <taxon>Kinetoplastea</taxon>
        <taxon>Metakinetoplastina</taxon>
        <taxon>Neobodonida</taxon>
        <taxon>Neobodo</taxon>
    </lineage>
</organism>
<feature type="chain" id="PRO_5030759349" evidence="3">
    <location>
        <begin position="23"/>
        <end position="320"/>
    </location>
</feature>
<keyword evidence="3" id="KW-0732">Signal</keyword>
<evidence type="ECO:0000313" key="4">
    <source>
        <dbReference type="EMBL" id="CAD9113566.1"/>
    </source>
</evidence>
<keyword evidence="2" id="KW-0472">Membrane</keyword>
<evidence type="ECO:0000256" key="1">
    <source>
        <dbReference type="SAM" id="MobiDB-lite"/>
    </source>
</evidence>
<dbReference type="EMBL" id="HBGF01020336">
    <property type="protein sequence ID" value="CAD9113566.1"/>
    <property type="molecule type" value="Transcribed_RNA"/>
</dbReference>
<feature type="region of interest" description="Disordered" evidence="1">
    <location>
        <begin position="150"/>
        <end position="172"/>
    </location>
</feature>
<proteinExistence type="predicted"/>
<feature type="signal peptide" evidence="3">
    <location>
        <begin position="1"/>
        <end position="22"/>
    </location>
</feature>